<gene>
    <name evidence="3" type="ORF">IAA55_08700</name>
</gene>
<feature type="region of interest" description="Disordered" evidence="1">
    <location>
        <begin position="1"/>
        <end position="21"/>
    </location>
</feature>
<dbReference type="Proteomes" id="UP000823912">
    <property type="component" value="Unassembled WGS sequence"/>
</dbReference>
<protein>
    <submittedName>
        <fullName evidence="3">GHKL domain-containing protein</fullName>
    </submittedName>
</protein>
<dbReference type="EMBL" id="DVHM01000143">
    <property type="protein sequence ID" value="HIR71346.1"/>
    <property type="molecule type" value="Genomic_DNA"/>
</dbReference>
<evidence type="ECO:0000313" key="4">
    <source>
        <dbReference type="Proteomes" id="UP000823912"/>
    </source>
</evidence>
<reference evidence="3" key="2">
    <citation type="journal article" date="2021" name="PeerJ">
        <title>Extensive microbial diversity within the chicken gut microbiome revealed by metagenomics and culture.</title>
        <authorList>
            <person name="Gilroy R."/>
            <person name="Ravi A."/>
            <person name="Getino M."/>
            <person name="Pursley I."/>
            <person name="Horton D.L."/>
            <person name="Alikhan N.F."/>
            <person name="Baker D."/>
            <person name="Gharbi K."/>
            <person name="Hall N."/>
            <person name="Watson M."/>
            <person name="Adriaenssens E.M."/>
            <person name="Foster-Nyarko E."/>
            <person name="Jarju S."/>
            <person name="Secka A."/>
            <person name="Antonio M."/>
            <person name="Oren A."/>
            <person name="Chaudhuri R.R."/>
            <person name="La Ragione R."/>
            <person name="Hildebrand F."/>
            <person name="Pallen M.J."/>
        </authorList>
    </citation>
    <scope>NUCLEOTIDE SEQUENCE</scope>
    <source>
        <strain evidence="3">ChiSjej5B23-6657</strain>
    </source>
</reference>
<proteinExistence type="predicted"/>
<sequence>MNGHVSRRTVDHTTKKDKKNHGLGIGNIRQCVDRCHGLLEIDDGSRLPQDQRIFCIDILLPNRI</sequence>
<comment type="caution">
    <text evidence="3">The sequence shown here is derived from an EMBL/GenBank/DDBJ whole genome shotgun (WGS) entry which is preliminary data.</text>
</comment>
<feature type="domain" description="Sensor histidine kinase NatK-like C-terminal" evidence="2">
    <location>
        <begin position="9"/>
        <end position="43"/>
    </location>
</feature>
<evidence type="ECO:0000313" key="3">
    <source>
        <dbReference type="EMBL" id="HIR71346.1"/>
    </source>
</evidence>
<accession>A0A9D1EB85</accession>
<dbReference type="AlphaFoldDB" id="A0A9D1EB85"/>
<reference evidence="3" key="1">
    <citation type="submission" date="2020-10" db="EMBL/GenBank/DDBJ databases">
        <authorList>
            <person name="Gilroy R."/>
        </authorList>
    </citation>
    <scope>NUCLEOTIDE SEQUENCE</scope>
    <source>
        <strain evidence="3">ChiSjej5B23-6657</strain>
    </source>
</reference>
<organism evidence="3 4">
    <name type="scientific">Candidatus Pullilachnospira gallistercoris</name>
    <dbReference type="NCBI Taxonomy" id="2840911"/>
    <lineage>
        <taxon>Bacteria</taxon>
        <taxon>Bacillati</taxon>
        <taxon>Bacillota</taxon>
        <taxon>Clostridia</taxon>
        <taxon>Lachnospirales</taxon>
        <taxon>Lachnospiraceae</taxon>
        <taxon>Lachnospiraceae incertae sedis</taxon>
        <taxon>Candidatus Pullilachnospira</taxon>
    </lineage>
</organism>
<name>A0A9D1EB85_9FIRM</name>
<dbReference type="InterPro" id="IPR032834">
    <property type="entry name" value="NatK-like_C"/>
</dbReference>
<evidence type="ECO:0000256" key="1">
    <source>
        <dbReference type="SAM" id="MobiDB-lite"/>
    </source>
</evidence>
<dbReference type="Pfam" id="PF14501">
    <property type="entry name" value="HATPase_c_5"/>
    <property type="match status" value="1"/>
</dbReference>
<evidence type="ECO:0000259" key="2">
    <source>
        <dbReference type="Pfam" id="PF14501"/>
    </source>
</evidence>